<dbReference type="Proteomes" id="UP000095280">
    <property type="component" value="Unplaced"/>
</dbReference>
<keyword evidence="2" id="KW-1185">Reference proteome</keyword>
<dbReference type="WBParaSite" id="maker-unitig_39097-snap-gene-0.4-mRNA-1">
    <property type="protein sequence ID" value="maker-unitig_39097-snap-gene-0.4-mRNA-1"/>
    <property type="gene ID" value="maker-unitig_39097-snap-gene-0.4"/>
</dbReference>
<accession>A0A1I8FMM3</accession>
<proteinExistence type="predicted"/>
<evidence type="ECO:0000313" key="2">
    <source>
        <dbReference type="Proteomes" id="UP000095280"/>
    </source>
</evidence>
<protein>
    <submittedName>
        <fullName evidence="3">PCIF1_WW domain-containing protein</fullName>
    </submittedName>
</protein>
<feature type="region of interest" description="Disordered" evidence="1">
    <location>
        <begin position="88"/>
        <end position="115"/>
    </location>
</feature>
<organism evidence="2 3">
    <name type="scientific">Macrostomum lignano</name>
    <dbReference type="NCBI Taxonomy" id="282301"/>
    <lineage>
        <taxon>Eukaryota</taxon>
        <taxon>Metazoa</taxon>
        <taxon>Spiralia</taxon>
        <taxon>Lophotrochozoa</taxon>
        <taxon>Platyhelminthes</taxon>
        <taxon>Rhabditophora</taxon>
        <taxon>Macrostomorpha</taxon>
        <taxon>Macrostomida</taxon>
        <taxon>Macrostomidae</taxon>
        <taxon>Macrostomum</taxon>
    </lineage>
</organism>
<evidence type="ECO:0000313" key="3">
    <source>
        <dbReference type="WBParaSite" id="maker-unitig_39097-snap-gene-0.4-mRNA-1"/>
    </source>
</evidence>
<dbReference type="AlphaFoldDB" id="A0A1I8FMM3"/>
<name>A0A1I8FMM3_9PLAT</name>
<evidence type="ECO:0000256" key="1">
    <source>
        <dbReference type="SAM" id="MobiDB-lite"/>
    </source>
</evidence>
<reference evidence="3" key="1">
    <citation type="submission" date="2016-11" db="UniProtKB">
        <authorList>
            <consortium name="WormBaseParasite"/>
        </authorList>
    </citation>
    <scope>IDENTIFICATION</scope>
</reference>
<sequence length="416" mass="45945">VHKAARANSDHQEHPGSVRGLGGLESLRLLLFRLFERRRGVQCLPAVRKTIFDFPCWSPCAAAAGLLKGELAQKMSWRTLTVQNLEAPRRQQRRIGKARRDLGSKSTENPSGNHVKPCLTLRLYQTAQPGGVRRAPVKTFAEFCREDVAAWCACSGESNMMKWGPQVLPVQLLPHRWHRADLPWSGASAEKTDESADEVVLRDAPVQWPAQASASSCCFVLPLNVLLHLPSQPGAVQLARNLPSNSARPISKAFTQQSLRFEFLPVLQRDEHLQSVFERCTRRQAAASMSNPNALRIVHLSEAEHRQLHGQVDVMKLQRAWQAGSSLESTAASGGTDTWSSRNTWPCTVLNDRIAEFSRNVVLTRSCLDSLPGLEALMSWQDQDRLISAVTDDSTRSGRGGRTGQELGAPGSGSRD</sequence>
<feature type="region of interest" description="Disordered" evidence="1">
    <location>
        <begin position="390"/>
        <end position="416"/>
    </location>
</feature>